<dbReference type="InterPro" id="IPR021765">
    <property type="entry name" value="UstYa-like"/>
</dbReference>
<evidence type="ECO:0000313" key="5">
    <source>
        <dbReference type="EMBL" id="KJA25155.1"/>
    </source>
</evidence>
<proteinExistence type="inferred from homology"/>
<keyword evidence="4" id="KW-0812">Transmembrane</keyword>
<reference evidence="6" key="1">
    <citation type="submission" date="2014-04" db="EMBL/GenBank/DDBJ databases">
        <title>Evolutionary Origins and Diversification of the Mycorrhizal Mutualists.</title>
        <authorList>
            <consortium name="DOE Joint Genome Institute"/>
            <consortium name="Mycorrhizal Genomics Consortium"/>
            <person name="Kohler A."/>
            <person name="Kuo A."/>
            <person name="Nagy L.G."/>
            <person name="Floudas D."/>
            <person name="Copeland A."/>
            <person name="Barry K.W."/>
            <person name="Cichocki N."/>
            <person name="Veneault-Fourrey C."/>
            <person name="LaButti K."/>
            <person name="Lindquist E.A."/>
            <person name="Lipzen A."/>
            <person name="Lundell T."/>
            <person name="Morin E."/>
            <person name="Murat C."/>
            <person name="Riley R."/>
            <person name="Ohm R."/>
            <person name="Sun H."/>
            <person name="Tunlid A."/>
            <person name="Henrissat B."/>
            <person name="Grigoriev I.V."/>
            <person name="Hibbett D.S."/>
            <person name="Martin F."/>
        </authorList>
    </citation>
    <scope>NUCLEOTIDE SEQUENCE [LARGE SCALE GENOMIC DNA]</scope>
    <source>
        <strain evidence="6">FD-334 SS-4</strain>
    </source>
</reference>
<name>A0A0D2Q0V7_HYPSF</name>
<dbReference type="EMBL" id="KN817533">
    <property type="protein sequence ID" value="KJA25155.1"/>
    <property type="molecule type" value="Genomic_DNA"/>
</dbReference>
<keyword evidence="4" id="KW-0472">Membrane</keyword>
<dbReference type="PANTHER" id="PTHR33365">
    <property type="entry name" value="YALI0B05434P"/>
    <property type="match status" value="1"/>
</dbReference>
<feature type="transmembrane region" description="Helical" evidence="4">
    <location>
        <begin position="37"/>
        <end position="59"/>
    </location>
</feature>
<accession>A0A0D2Q0V7</accession>
<organism evidence="5 6">
    <name type="scientific">Hypholoma sublateritium (strain FD-334 SS-4)</name>
    <dbReference type="NCBI Taxonomy" id="945553"/>
    <lineage>
        <taxon>Eukaryota</taxon>
        <taxon>Fungi</taxon>
        <taxon>Dikarya</taxon>
        <taxon>Basidiomycota</taxon>
        <taxon>Agaricomycotina</taxon>
        <taxon>Agaricomycetes</taxon>
        <taxon>Agaricomycetidae</taxon>
        <taxon>Agaricales</taxon>
        <taxon>Agaricineae</taxon>
        <taxon>Strophariaceae</taxon>
        <taxon>Hypholoma</taxon>
    </lineage>
</organism>
<comment type="similarity">
    <text evidence="3">Belongs to the ustYa family.</text>
</comment>
<dbReference type="GO" id="GO:0043386">
    <property type="term" value="P:mycotoxin biosynthetic process"/>
    <property type="evidence" value="ECO:0007669"/>
    <property type="project" value="InterPro"/>
</dbReference>
<dbReference type="OrthoDB" id="3687641at2759"/>
<evidence type="ECO:0000313" key="6">
    <source>
        <dbReference type="Proteomes" id="UP000054270"/>
    </source>
</evidence>
<comment type="pathway">
    <text evidence="1">Mycotoxin biosynthesis.</text>
</comment>
<keyword evidence="2" id="KW-0560">Oxidoreductase</keyword>
<keyword evidence="6" id="KW-1185">Reference proteome</keyword>
<dbReference type="Proteomes" id="UP000054270">
    <property type="component" value="Unassembled WGS sequence"/>
</dbReference>
<gene>
    <name evidence="5" type="ORF">HYPSUDRAFT_38122</name>
</gene>
<evidence type="ECO:0000256" key="2">
    <source>
        <dbReference type="ARBA" id="ARBA00023002"/>
    </source>
</evidence>
<sequence length="248" mass="28960">MSHGKKFEGHNGNSAHYKPFEIMVILYSDSKTPSSRLLIAVAATSVLLTISIIQFISLITENGSEWWKQPYQVDLDRGDGYPEAFPLELSSVRLHVEESVHYALDAPEAFEEWAELQQRIPGAGSVRFGPSHRYFILPMFHELHCIENMRDEVLGQGINRNKKMVGWGHVQHCANYLRQWTLCRADLTLERGDFAERNFTWDRQGATHQCRDWRAVFDAVHSDWKSWVDYWRVEKLWLNIDLDNHTWT</sequence>
<evidence type="ECO:0000256" key="4">
    <source>
        <dbReference type="SAM" id="Phobius"/>
    </source>
</evidence>
<dbReference type="AlphaFoldDB" id="A0A0D2Q0V7"/>
<evidence type="ECO:0000256" key="3">
    <source>
        <dbReference type="ARBA" id="ARBA00035112"/>
    </source>
</evidence>
<dbReference type="STRING" id="945553.A0A0D2Q0V7"/>
<dbReference type="PANTHER" id="PTHR33365:SF11">
    <property type="entry name" value="TAT PATHWAY SIGNAL SEQUENCE"/>
    <property type="match status" value="1"/>
</dbReference>
<dbReference type="GO" id="GO:0016491">
    <property type="term" value="F:oxidoreductase activity"/>
    <property type="evidence" value="ECO:0007669"/>
    <property type="project" value="UniProtKB-KW"/>
</dbReference>
<protein>
    <submittedName>
        <fullName evidence="5">Uncharacterized protein</fullName>
    </submittedName>
</protein>
<dbReference type="Pfam" id="PF11807">
    <property type="entry name" value="UstYa"/>
    <property type="match status" value="1"/>
</dbReference>
<evidence type="ECO:0000256" key="1">
    <source>
        <dbReference type="ARBA" id="ARBA00004685"/>
    </source>
</evidence>
<keyword evidence="4" id="KW-1133">Transmembrane helix</keyword>